<name>A0A401SHE9_CHIPU</name>
<evidence type="ECO:0000259" key="15">
    <source>
        <dbReference type="PROSITE" id="PS50268"/>
    </source>
</evidence>
<evidence type="ECO:0000256" key="12">
    <source>
        <dbReference type="PROSITE-ProRule" id="PRU00043"/>
    </source>
</evidence>
<evidence type="ECO:0000256" key="10">
    <source>
        <dbReference type="ARBA" id="ARBA00023136"/>
    </source>
</evidence>
<feature type="domain" description="Cadherin" evidence="15">
    <location>
        <begin position="16"/>
        <end position="122"/>
    </location>
</feature>
<dbReference type="PROSITE" id="PS00232">
    <property type="entry name" value="CADHERIN_1"/>
    <property type="match status" value="3"/>
</dbReference>
<dbReference type="GO" id="GO:0005886">
    <property type="term" value="C:plasma membrane"/>
    <property type="evidence" value="ECO:0007669"/>
    <property type="project" value="UniProtKB-SubCell"/>
</dbReference>
<reference evidence="16 17" key="1">
    <citation type="journal article" date="2018" name="Nat. Ecol. Evol.">
        <title>Shark genomes provide insights into elasmobranch evolution and the origin of vertebrates.</title>
        <authorList>
            <person name="Hara Y"/>
            <person name="Yamaguchi K"/>
            <person name="Onimaru K"/>
            <person name="Kadota M"/>
            <person name="Koyanagi M"/>
            <person name="Keeley SD"/>
            <person name="Tatsumi K"/>
            <person name="Tanaka K"/>
            <person name="Motone F"/>
            <person name="Kageyama Y"/>
            <person name="Nozu R"/>
            <person name="Adachi N"/>
            <person name="Nishimura O"/>
            <person name="Nakagawa R"/>
            <person name="Tanegashima C"/>
            <person name="Kiyatake I"/>
            <person name="Matsumoto R"/>
            <person name="Murakumo K"/>
            <person name="Nishida K"/>
            <person name="Terakita A"/>
            <person name="Kuratani S"/>
            <person name="Sato K"/>
            <person name="Hyodo S Kuraku.S."/>
        </authorList>
    </citation>
    <scope>NUCLEOTIDE SEQUENCE [LARGE SCALE GENOMIC DNA]</scope>
</reference>
<comment type="caution">
    <text evidence="16">The sequence shown here is derived from an EMBL/GenBank/DDBJ whole genome shotgun (WGS) entry which is preliminary data.</text>
</comment>
<proteinExistence type="predicted"/>
<keyword evidence="17" id="KW-1185">Reference proteome</keyword>
<evidence type="ECO:0000313" key="16">
    <source>
        <dbReference type="EMBL" id="GCC29842.1"/>
    </source>
</evidence>
<evidence type="ECO:0000256" key="6">
    <source>
        <dbReference type="ARBA" id="ARBA00022737"/>
    </source>
</evidence>
<keyword evidence="5 14" id="KW-0732">Signal</keyword>
<feature type="domain" description="Cadherin" evidence="15">
    <location>
        <begin position="445"/>
        <end position="554"/>
    </location>
</feature>
<keyword evidence="3" id="KW-1003">Cell membrane</keyword>
<sequence length="852" mass="94268">MQTSFSIILLYVWDFVSAQIHYSIPEELEDGAFVGNIANDIGLNARELSIRRFRIMSAAKKRYFEVNLKNGILFVNDKIDREQLCGQTLTCLQNIEIVTETPLRLYRAEVEIQDINDNSPSFPQDALRLEILESTPPGTRFPLQSAHDPDIGTNSVHTYNLSPNDHFTLNVQNSSDGTKSVFLVLDKFLDREKQAVHTLLLSALDGGIPTRSGNAQIIIAVLDANDNVPVFDQSVYWVKVIENVIANTLVINLNATDLDEGTNAEIIYSFSSYTPDRLHELFSIEPHTGKITVNGVLDYEEANVYEINVQARDQGPNSVPAYCKVVVEIVDMNDVIPEMTLMSLSSSITENATIGTMIALISVADPESGENGKISCYVPNNLPFRLKPSFKNSYMLVIRTLLDRETVPQYTINVTCSDAGSPRLFTNKIIVLAISDINDNAPHFTKSTYTAYILENNTPGAIICSVTAFDSDLGQNSDISYSIMASQIQGMPIESFVSINSENGEIFSQRSFDYEQFKNFQVHVQARDAGTPSLSSNVIVNVVILDQNDNSPVVVSSLSKNGTYVMMPRSANPGYLVTKVTAVDADSGQNARLIYQLIQSTDRTLFTVAHNSGEIRTMRLFEDRDSTTQVLIILVKDNGHPSLSTTVTATLSLMDKTAAIMSDVSNQPQDIEQSTDFAIYIIISLGTVSFILFLIIIALVTTMCHNSNDHSDDCSLMHCCFGREIRKNTSKQSHADPRIAPNVQPTTNVMEVRGTGSLSETYCLIRPTTERENGNCILLTPFGSATRRSNIKNTDVHFSEYNQQTKQKPNIICEVSERNIKQTQPISLGLTRNDMTKVAKCASLLVGIANSV</sequence>
<feature type="domain" description="Cadherin" evidence="15">
    <location>
        <begin position="123"/>
        <end position="231"/>
    </location>
</feature>
<dbReference type="InterPro" id="IPR050174">
    <property type="entry name" value="Protocadherin/Cadherin-CA"/>
</dbReference>
<dbReference type="GO" id="GO:0007156">
    <property type="term" value="P:homophilic cell adhesion via plasma membrane adhesion molecules"/>
    <property type="evidence" value="ECO:0007669"/>
    <property type="project" value="InterPro"/>
</dbReference>
<dbReference type="Pfam" id="PF00028">
    <property type="entry name" value="Cadherin"/>
    <property type="match status" value="5"/>
</dbReference>
<dbReference type="FunFam" id="2.60.40.60:FF:000018">
    <property type="entry name" value="Protocadherin gamma c3"/>
    <property type="match status" value="1"/>
</dbReference>
<dbReference type="InterPro" id="IPR013164">
    <property type="entry name" value="Cadherin_N"/>
</dbReference>
<dbReference type="AlphaFoldDB" id="A0A401SHE9"/>
<gene>
    <name evidence="16" type="ORF">chiPu_0008284</name>
</gene>
<evidence type="ECO:0000256" key="14">
    <source>
        <dbReference type="SAM" id="SignalP"/>
    </source>
</evidence>
<keyword evidence="6" id="KW-0677">Repeat</keyword>
<dbReference type="STRING" id="137246.A0A401SHE9"/>
<evidence type="ECO:0000256" key="2">
    <source>
        <dbReference type="ARBA" id="ARBA00004251"/>
    </source>
</evidence>
<dbReference type="Pfam" id="PF08266">
    <property type="entry name" value="Cadherin_2"/>
    <property type="match status" value="1"/>
</dbReference>
<dbReference type="FunFam" id="2.60.40.60:FF:000006">
    <property type="entry name" value="Protocadherin alpha 2"/>
    <property type="match status" value="1"/>
</dbReference>
<feature type="chain" id="PRO_5019312537" description="Cadherin domain-containing protein" evidence="14">
    <location>
        <begin position="19"/>
        <end position="852"/>
    </location>
</feature>
<dbReference type="EMBL" id="BEZZ01000269">
    <property type="protein sequence ID" value="GCC29842.1"/>
    <property type="molecule type" value="Genomic_DNA"/>
</dbReference>
<evidence type="ECO:0000256" key="3">
    <source>
        <dbReference type="ARBA" id="ARBA00022475"/>
    </source>
</evidence>
<dbReference type="OMA" id="DQSVYWV"/>
<dbReference type="PROSITE" id="PS50268">
    <property type="entry name" value="CADHERIN_2"/>
    <property type="match status" value="6"/>
</dbReference>
<keyword evidence="8" id="KW-0130">Cell adhesion</keyword>
<comment type="subcellular location">
    <subcellularLocation>
        <location evidence="2">Cell membrane</location>
        <topology evidence="2">Single-pass type I membrane protein</topology>
    </subcellularLocation>
</comment>
<comment type="function">
    <text evidence="1">Potential calcium-dependent cell-adhesion protein. May be involved in the establishment and maintenance of specific neuronal connections in the brain.</text>
</comment>
<dbReference type="OrthoDB" id="6252479at2759"/>
<dbReference type="GO" id="GO:0005509">
    <property type="term" value="F:calcium ion binding"/>
    <property type="evidence" value="ECO:0007669"/>
    <property type="project" value="UniProtKB-UniRule"/>
</dbReference>
<dbReference type="Gene3D" id="2.60.40.60">
    <property type="entry name" value="Cadherins"/>
    <property type="match status" value="6"/>
</dbReference>
<dbReference type="PANTHER" id="PTHR24028">
    <property type="entry name" value="CADHERIN-87A"/>
    <property type="match status" value="1"/>
</dbReference>
<feature type="transmembrane region" description="Helical" evidence="13">
    <location>
        <begin position="677"/>
        <end position="700"/>
    </location>
</feature>
<keyword evidence="7 12" id="KW-0106">Calcium</keyword>
<keyword evidence="11" id="KW-0325">Glycoprotein</keyword>
<feature type="domain" description="Cadherin" evidence="15">
    <location>
        <begin position="340"/>
        <end position="444"/>
    </location>
</feature>
<feature type="signal peptide" evidence="14">
    <location>
        <begin position="1"/>
        <end position="18"/>
    </location>
</feature>
<feature type="domain" description="Cadherin" evidence="15">
    <location>
        <begin position="559"/>
        <end position="670"/>
    </location>
</feature>
<dbReference type="PRINTS" id="PR00205">
    <property type="entry name" value="CADHERIN"/>
</dbReference>
<dbReference type="CDD" id="cd11304">
    <property type="entry name" value="Cadherin_repeat"/>
    <property type="match status" value="6"/>
</dbReference>
<dbReference type="SMART" id="SM00112">
    <property type="entry name" value="CA"/>
    <property type="match status" value="6"/>
</dbReference>
<feature type="domain" description="Cadherin" evidence="15">
    <location>
        <begin position="232"/>
        <end position="339"/>
    </location>
</feature>
<evidence type="ECO:0000256" key="8">
    <source>
        <dbReference type="ARBA" id="ARBA00022889"/>
    </source>
</evidence>
<dbReference type="FunFam" id="2.60.40.60:FF:000004">
    <property type="entry name" value="Protocadherin 1 gamma 2"/>
    <property type="match status" value="1"/>
</dbReference>
<organism evidence="16 17">
    <name type="scientific">Chiloscyllium punctatum</name>
    <name type="common">Brownbanded bambooshark</name>
    <name type="synonym">Hemiscyllium punctatum</name>
    <dbReference type="NCBI Taxonomy" id="137246"/>
    <lineage>
        <taxon>Eukaryota</taxon>
        <taxon>Metazoa</taxon>
        <taxon>Chordata</taxon>
        <taxon>Craniata</taxon>
        <taxon>Vertebrata</taxon>
        <taxon>Chondrichthyes</taxon>
        <taxon>Elasmobranchii</taxon>
        <taxon>Galeomorphii</taxon>
        <taxon>Galeoidea</taxon>
        <taxon>Orectolobiformes</taxon>
        <taxon>Hemiscylliidae</taxon>
        <taxon>Chiloscyllium</taxon>
    </lineage>
</organism>
<dbReference type="FunFam" id="2.60.40.60:FF:000129">
    <property type="entry name" value="protocadherin alpha-C2 isoform X1"/>
    <property type="match status" value="1"/>
</dbReference>
<evidence type="ECO:0000313" key="17">
    <source>
        <dbReference type="Proteomes" id="UP000287033"/>
    </source>
</evidence>
<dbReference type="InterPro" id="IPR002126">
    <property type="entry name" value="Cadherin-like_dom"/>
</dbReference>
<evidence type="ECO:0000256" key="4">
    <source>
        <dbReference type="ARBA" id="ARBA00022692"/>
    </source>
</evidence>
<dbReference type="InterPro" id="IPR020894">
    <property type="entry name" value="Cadherin_CS"/>
</dbReference>
<evidence type="ECO:0000256" key="9">
    <source>
        <dbReference type="ARBA" id="ARBA00022989"/>
    </source>
</evidence>
<dbReference type="Proteomes" id="UP000287033">
    <property type="component" value="Unassembled WGS sequence"/>
</dbReference>
<dbReference type="InterPro" id="IPR015919">
    <property type="entry name" value="Cadherin-like_sf"/>
</dbReference>
<evidence type="ECO:0000256" key="7">
    <source>
        <dbReference type="ARBA" id="ARBA00022837"/>
    </source>
</evidence>
<dbReference type="SUPFAM" id="SSF49313">
    <property type="entry name" value="Cadherin-like"/>
    <property type="match status" value="6"/>
</dbReference>
<dbReference type="FunFam" id="2.60.40.60:FF:000002">
    <property type="entry name" value="Protocadherin alpha 2"/>
    <property type="match status" value="1"/>
</dbReference>
<dbReference type="FunFam" id="2.60.40.60:FF:000001">
    <property type="entry name" value="Protocadherin alpha 2"/>
    <property type="match status" value="1"/>
</dbReference>
<keyword evidence="10 13" id="KW-0472">Membrane</keyword>
<evidence type="ECO:0000256" key="5">
    <source>
        <dbReference type="ARBA" id="ARBA00022729"/>
    </source>
</evidence>
<evidence type="ECO:0000256" key="1">
    <source>
        <dbReference type="ARBA" id="ARBA00003436"/>
    </source>
</evidence>
<keyword evidence="9 13" id="KW-1133">Transmembrane helix</keyword>
<evidence type="ECO:0000256" key="13">
    <source>
        <dbReference type="SAM" id="Phobius"/>
    </source>
</evidence>
<evidence type="ECO:0000256" key="11">
    <source>
        <dbReference type="ARBA" id="ARBA00023180"/>
    </source>
</evidence>
<accession>A0A401SHE9</accession>
<protein>
    <recommendedName>
        <fullName evidence="15">Cadherin domain-containing protein</fullName>
    </recommendedName>
</protein>
<keyword evidence="4 13" id="KW-0812">Transmembrane</keyword>
<dbReference type="PANTHER" id="PTHR24028:SF236">
    <property type="entry name" value="PROTOCADHERIN GAMMA-C3"/>
    <property type="match status" value="1"/>
</dbReference>